<protein>
    <recommendedName>
        <fullName evidence="4">SET domain-containing protein</fullName>
    </recommendedName>
</protein>
<dbReference type="OrthoDB" id="42889at2759"/>
<dbReference type="CDD" id="cd10527">
    <property type="entry name" value="SET_LSMT"/>
    <property type="match status" value="1"/>
</dbReference>
<evidence type="ECO:0000313" key="2">
    <source>
        <dbReference type="EMBL" id="GAX75537.1"/>
    </source>
</evidence>
<dbReference type="SUPFAM" id="SSF82199">
    <property type="entry name" value="SET domain"/>
    <property type="match status" value="2"/>
</dbReference>
<feature type="region of interest" description="Disordered" evidence="1">
    <location>
        <begin position="272"/>
        <end position="321"/>
    </location>
</feature>
<feature type="compositionally biased region" description="Polar residues" evidence="1">
    <location>
        <begin position="272"/>
        <end position="283"/>
    </location>
</feature>
<keyword evidence="3" id="KW-1185">Reference proteome</keyword>
<dbReference type="PANTHER" id="PTHR13271">
    <property type="entry name" value="UNCHARACTERIZED PUTATIVE METHYLTRANSFERASE"/>
    <property type="match status" value="1"/>
</dbReference>
<dbReference type="GO" id="GO:0016279">
    <property type="term" value="F:protein-lysine N-methyltransferase activity"/>
    <property type="evidence" value="ECO:0007669"/>
    <property type="project" value="TreeGrafter"/>
</dbReference>
<evidence type="ECO:0000313" key="3">
    <source>
        <dbReference type="Proteomes" id="UP000232323"/>
    </source>
</evidence>
<organism evidence="2 3">
    <name type="scientific">Chlamydomonas eustigma</name>
    <dbReference type="NCBI Taxonomy" id="1157962"/>
    <lineage>
        <taxon>Eukaryota</taxon>
        <taxon>Viridiplantae</taxon>
        <taxon>Chlorophyta</taxon>
        <taxon>core chlorophytes</taxon>
        <taxon>Chlorophyceae</taxon>
        <taxon>CS clade</taxon>
        <taxon>Chlamydomonadales</taxon>
        <taxon>Chlamydomonadaceae</taxon>
        <taxon>Chlamydomonas</taxon>
    </lineage>
</organism>
<dbReference type="PANTHER" id="PTHR13271:SF154">
    <property type="entry name" value="GRIP DOMAIN-CONTAINING PROTEIN"/>
    <property type="match status" value="1"/>
</dbReference>
<proteinExistence type="predicted"/>
<dbReference type="InterPro" id="IPR046341">
    <property type="entry name" value="SET_dom_sf"/>
</dbReference>
<comment type="caution">
    <text evidence="2">The sequence shown here is derived from an EMBL/GenBank/DDBJ whole genome shotgun (WGS) entry which is preliminary data.</text>
</comment>
<reference evidence="2 3" key="1">
    <citation type="submission" date="2017-08" db="EMBL/GenBank/DDBJ databases">
        <title>Acidophilic green algal genome provides insights into adaptation to an acidic environment.</title>
        <authorList>
            <person name="Hirooka S."/>
            <person name="Hirose Y."/>
            <person name="Kanesaki Y."/>
            <person name="Higuchi S."/>
            <person name="Fujiwara T."/>
            <person name="Onuma R."/>
            <person name="Era A."/>
            <person name="Ohbayashi R."/>
            <person name="Uzuka A."/>
            <person name="Nozaki H."/>
            <person name="Yoshikawa H."/>
            <person name="Miyagishima S.Y."/>
        </authorList>
    </citation>
    <scope>NUCLEOTIDE SEQUENCE [LARGE SCALE GENOMIC DNA]</scope>
    <source>
        <strain evidence="2 3">NIES-2499</strain>
    </source>
</reference>
<accession>A0A250WXH9</accession>
<dbReference type="AlphaFoldDB" id="A0A250WXH9"/>
<evidence type="ECO:0000256" key="1">
    <source>
        <dbReference type="SAM" id="MobiDB-lite"/>
    </source>
</evidence>
<sequence length="584" mass="65150">MPRRFLRFSYAETPDLKKLTEWLRARGANISLVQIKESKVGNSAGLGMFISETASHQHLKPCMGSHSKSRWWWPFSSAMQQPLASFPLSSAITAANILRDPQLGRGYSWMLQHGVVDERTIIMAYLIAEKLKGDASEVAPWINALPRRFGTPVMFSEAELEELKGTPLQKAAGIVRKRLEELWASLEPALNTLLREKGGVSREATFDDLLWAYSVFWSRGQSLPVPQSGAASQVLARDPYAMIEVQEGIVPGLDFCNHQVVAPKCWWELTAPDSNQDADTGSKNTDRSINMIPNPKNTDPKSVHPVPDKASPSTSSQTVGVAPGGSDVLIHLCLHRGTKVSTGEELMISYGDKSNEELLMLYGFAVPGNPHDRIMMHCPVPPFAEWDEAMQGRIELMKMLRYELQFFLPHPGNAPEASENSTLEALESVLRTLEVFVLTKEEVTQKLHALKTSRTEALSKRFNLDEFQRRWVNLDTTSLLVMSKEMGIRMGAAAALVKMLETRVQDLEGAGGTGTFEQDLHLLSKMSLDSTKFACVAYRCGQKCITREYLKLARQHLQDVLTLMQDVEDKLKHKSTTTQPSVRG</sequence>
<dbReference type="Proteomes" id="UP000232323">
    <property type="component" value="Unassembled WGS sequence"/>
</dbReference>
<dbReference type="EMBL" id="BEGY01000012">
    <property type="protein sequence ID" value="GAX75537.1"/>
    <property type="molecule type" value="Genomic_DNA"/>
</dbReference>
<name>A0A250WXH9_9CHLO</name>
<evidence type="ECO:0008006" key="4">
    <source>
        <dbReference type="Google" id="ProtNLM"/>
    </source>
</evidence>
<gene>
    <name evidence="2" type="ORF">CEUSTIGMA_g2980.t1</name>
</gene>
<dbReference type="Gene3D" id="3.90.1410.10">
    <property type="entry name" value="set domain protein methyltransferase, domain 1"/>
    <property type="match status" value="1"/>
</dbReference>
<dbReference type="InterPro" id="IPR050600">
    <property type="entry name" value="SETD3_SETD6_MTase"/>
</dbReference>